<feature type="transmembrane region" description="Helical" evidence="7">
    <location>
        <begin position="317"/>
        <end position="336"/>
    </location>
</feature>
<dbReference type="InterPro" id="IPR036259">
    <property type="entry name" value="MFS_trans_sf"/>
</dbReference>
<evidence type="ECO:0000313" key="10">
    <source>
        <dbReference type="Proteomes" id="UP000542742"/>
    </source>
</evidence>
<dbReference type="Pfam" id="PF05977">
    <property type="entry name" value="MFS_3"/>
    <property type="match status" value="1"/>
</dbReference>
<reference evidence="9 10" key="1">
    <citation type="submission" date="2020-08" db="EMBL/GenBank/DDBJ databases">
        <title>Sequencing the genomes of 1000 actinobacteria strains.</title>
        <authorList>
            <person name="Klenk H.-P."/>
        </authorList>
    </citation>
    <scope>NUCLEOTIDE SEQUENCE [LARGE SCALE GENOMIC DNA]</scope>
    <source>
        <strain evidence="9 10">DSM 45518</strain>
    </source>
</reference>
<dbReference type="CDD" id="cd06173">
    <property type="entry name" value="MFS_MefA_like"/>
    <property type="match status" value="1"/>
</dbReference>
<feature type="transmembrane region" description="Helical" evidence="7">
    <location>
        <begin position="163"/>
        <end position="188"/>
    </location>
</feature>
<name>A0A7W7CVL3_9ACTN</name>
<dbReference type="PANTHER" id="PTHR23513">
    <property type="entry name" value="INTEGRAL MEMBRANE EFFLUX PROTEIN-RELATED"/>
    <property type="match status" value="1"/>
</dbReference>
<evidence type="ECO:0000259" key="8">
    <source>
        <dbReference type="PROSITE" id="PS50850"/>
    </source>
</evidence>
<dbReference type="SUPFAM" id="SSF103473">
    <property type="entry name" value="MFS general substrate transporter"/>
    <property type="match status" value="1"/>
</dbReference>
<protein>
    <submittedName>
        <fullName evidence="9">MFS family permease</fullName>
    </submittedName>
</protein>
<evidence type="ECO:0000313" key="9">
    <source>
        <dbReference type="EMBL" id="MBB4695461.1"/>
    </source>
</evidence>
<gene>
    <name evidence="9" type="ORF">BKA14_005609</name>
</gene>
<dbReference type="GO" id="GO:0022857">
    <property type="term" value="F:transmembrane transporter activity"/>
    <property type="evidence" value="ECO:0007669"/>
    <property type="project" value="InterPro"/>
</dbReference>
<feature type="transmembrane region" description="Helical" evidence="7">
    <location>
        <begin position="357"/>
        <end position="377"/>
    </location>
</feature>
<feature type="transmembrane region" description="Helical" evidence="7">
    <location>
        <begin position="383"/>
        <end position="401"/>
    </location>
</feature>
<proteinExistence type="predicted"/>
<organism evidence="9 10">
    <name type="scientific">Paractinoplanes abujensis</name>
    <dbReference type="NCBI Taxonomy" id="882441"/>
    <lineage>
        <taxon>Bacteria</taxon>
        <taxon>Bacillati</taxon>
        <taxon>Actinomycetota</taxon>
        <taxon>Actinomycetes</taxon>
        <taxon>Micromonosporales</taxon>
        <taxon>Micromonosporaceae</taxon>
        <taxon>Paractinoplanes</taxon>
    </lineage>
</organism>
<feature type="transmembrane region" description="Helical" evidence="7">
    <location>
        <begin position="229"/>
        <end position="249"/>
    </location>
</feature>
<evidence type="ECO:0000256" key="5">
    <source>
        <dbReference type="ARBA" id="ARBA00022989"/>
    </source>
</evidence>
<keyword evidence="5 7" id="KW-1133">Transmembrane helix</keyword>
<feature type="domain" description="Major facilitator superfamily (MFS) profile" evidence="8">
    <location>
        <begin position="1"/>
        <end position="405"/>
    </location>
</feature>
<keyword evidence="10" id="KW-1185">Reference proteome</keyword>
<sequence length="409" mass="42430">MRALFTAPMGADFWKLWTASAVTNVGDGITMVAGPLLVTSLTSSPAAVAGAAFAQQLPWLLFALISGAWADRLDRRRLVVAVNLLRAAALATLAVAVTLDNATVPLILAVFFLLGTGETLADTASAAFVPAIVPAASRPRANSLMYANFNVLNQFAAKPLGGWLFVVAAAVPFAVNAVTFAVSAALIATIRAVSPRPAPSASVDPRSPGLRAEIAEGVRWLMRHRLLRTLALTMAVGNVAFCAAFAIFVLHAEQRLGLNEVGYGTLLIAFAAGGFLGTLAAPALIRRFDAAPLLRLGLLIEVALHATLALTRNPLTAAAMIVVFGIHTTVWGVVATTLRQRDVPPAMFGRVTSVYSFLDLGGAALGSLLGGAIAGAYGVVTPYWVAAVAMTLVAAAAWRPLGSATLRTS</sequence>
<keyword evidence="4 7" id="KW-0812">Transmembrane</keyword>
<feature type="transmembrane region" description="Helical" evidence="7">
    <location>
        <begin position="90"/>
        <end position="114"/>
    </location>
</feature>
<comment type="subcellular location">
    <subcellularLocation>
        <location evidence="1">Cell membrane</location>
        <topology evidence="1">Multi-pass membrane protein</topology>
    </subcellularLocation>
</comment>
<evidence type="ECO:0000256" key="6">
    <source>
        <dbReference type="ARBA" id="ARBA00023136"/>
    </source>
</evidence>
<keyword evidence="3" id="KW-1003">Cell membrane</keyword>
<dbReference type="PANTHER" id="PTHR23513:SF6">
    <property type="entry name" value="MAJOR FACILITATOR SUPERFAMILY ASSOCIATED DOMAIN-CONTAINING PROTEIN"/>
    <property type="match status" value="1"/>
</dbReference>
<dbReference type="Gene3D" id="1.20.1250.20">
    <property type="entry name" value="MFS general substrate transporter like domains"/>
    <property type="match status" value="1"/>
</dbReference>
<comment type="caution">
    <text evidence="9">The sequence shown here is derived from an EMBL/GenBank/DDBJ whole genome shotgun (WGS) entry which is preliminary data.</text>
</comment>
<dbReference type="Proteomes" id="UP000542742">
    <property type="component" value="Unassembled WGS sequence"/>
</dbReference>
<dbReference type="InterPro" id="IPR010290">
    <property type="entry name" value="TM_effector"/>
</dbReference>
<dbReference type="EMBL" id="JACHMF010000001">
    <property type="protein sequence ID" value="MBB4695461.1"/>
    <property type="molecule type" value="Genomic_DNA"/>
</dbReference>
<feature type="transmembrane region" description="Helical" evidence="7">
    <location>
        <begin position="46"/>
        <end position="69"/>
    </location>
</feature>
<evidence type="ECO:0000256" key="2">
    <source>
        <dbReference type="ARBA" id="ARBA00022448"/>
    </source>
</evidence>
<evidence type="ECO:0000256" key="3">
    <source>
        <dbReference type="ARBA" id="ARBA00022475"/>
    </source>
</evidence>
<dbReference type="PROSITE" id="PS50850">
    <property type="entry name" value="MFS"/>
    <property type="match status" value="1"/>
</dbReference>
<feature type="transmembrane region" description="Helical" evidence="7">
    <location>
        <begin position="261"/>
        <end position="281"/>
    </location>
</feature>
<evidence type="ECO:0000256" key="7">
    <source>
        <dbReference type="SAM" id="Phobius"/>
    </source>
</evidence>
<evidence type="ECO:0000256" key="1">
    <source>
        <dbReference type="ARBA" id="ARBA00004651"/>
    </source>
</evidence>
<dbReference type="InterPro" id="IPR020846">
    <property type="entry name" value="MFS_dom"/>
</dbReference>
<dbReference type="RefSeq" id="WP_184953802.1">
    <property type="nucleotide sequence ID" value="NZ_BOMC01000066.1"/>
</dbReference>
<keyword evidence="2" id="KW-0813">Transport</keyword>
<feature type="transmembrane region" description="Helical" evidence="7">
    <location>
        <begin position="293"/>
        <end position="311"/>
    </location>
</feature>
<keyword evidence="6 7" id="KW-0472">Membrane</keyword>
<dbReference type="AlphaFoldDB" id="A0A7W7CVL3"/>
<dbReference type="GO" id="GO:0005886">
    <property type="term" value="C:plasma membrane"/>
    <property type="evidence" value="ECO:0007669"/>
    <property type="project" value="UniProtKB-SubCell"/>
</dbReference>
<accession>A0A7W7CVL3</accession>
<evidence type="ECO:0000256" key="4">
    <source>
        <dbReference type="ARBA" id="ARBA00022692"/>
    </source>
</evidence>